<keyword evidence="3 6" id="KW-0819">tRNA processing</keyword>
<accession>A0ABR3VHE7</accession>
<keyword evidence="11" id="KW-1185">Reference proteome</keyword>
<dbReference type="SUPFAM" id="SSF50978">
    <property type="entry name" value="WD40 repeat-like"/>
    <property type="match status" value="1"/>
</dbReference>
<comment type="caution">
    <text evidence="10">The sequence shown here is derived from an EMBL/GenBank/DDBJ whole genome shotgun (WGS) entry which is preliminary data.</text>
</comment>
<evidence type="ECO:0000313" key="10">
    <source>
        <dbReference type="EMBL" id="KAL1841299.1"/>
    </source>
</evidence>
<protein>
    <recommendedName>
        <fullName evidence="12">Transfer RNA methyltransferase 82</fullName>
    </recommendedName>
</protein>
<dbReference type="PANTHER" id="PTHR16288:SF0">
    <property type="entry name" value="TRNA (GUANINE-N(7)-)-METHYLTRANSFERASE NON-CATALYTIC SUBUNIT WDR4"/>
    <property type="match status" value="1"/>
</dbReference>
<evidence type="ECO:0000256" key="7">
    <source>
        <dbReference type="PROSITE-ProRule" id="PRU00221"/>
    </source>
</evidence>
<comment type="similarity">
    <text evidence="6">Belongs to the WD repeat TRM82 family.</text>
</comment>
<comment type="function">
    <text evidence="6">Required for the formation of N(7)-methylguanine at position 46 (m7G46) in tRNA. In the complex, it is required to stabilize and induce conformational changes of the catalytic subunit.</text>
</comment>
<dbReference type="Gene3D" id="2.130.10.10">
    <property type="entry name" value="YVTN repeat-like/Quinoprotein amine dehydrogenase"/>
    <property type="match status" value="1"/>
</dbReference>
<evidence type="ECO:0000256" key="1">
    <source>
        <dbReference type="ARBA" id="ARBA00004123"/>
    </source>
</evidence>
<dbReference type="EMBL" id="JAZGSY010000080">
    <property type="protein sequence ID" value="KAL1841299.1"/>
    <property type="molecule type" value="Genomic_DNA"/>
</dbReference>
<dbReference type="PANTHER" id="PTHR16288">
    <property type="entry name" value="WD40 REPEAT PROTEIN 4"/>
    <property type="match status" value="1"/>
</dbReference>
<evidence type="ECO:0000256" key="3">
    <source>
        <dbReference type="ARBA" id="ARBA00022694"/>
    </source>
</evidence>
<evidence type="ECO:0000313" key="11">
    <source>
        <dbReference type="Proteomes" id="UP001583172"/>
    </source>
</evidence>
<feature type="coiled-coil region" evidence="8">
    <location>
        <begin position="209"/>
        <end position="236"/>
    </location>
</feature>
<comment type="subcellular location">
    <subcellularLocation>
        <location evidence="1 6">Nucleus</location>
    </subcellularLocation>
</comment>
<comment type="pathway">
    <text evidence="6">tRNA modification; N(7)-methylguanine-tRNA biosynthesis.</text>
</comment>
<organism evidence="10 11">
    <name type="scientific">Humicola insolens</name>
    <name type="common">Soft-rot fungus</name>
    <dbReference type="NCBI Taxonomy" id="85995"/>
    <lineage>
        <taxon>Eukaryota</taxon>
        <taxon>Fungi</taxon>
        <taxon>Dikarya</taxon>
        <taxon>Ascomycota</taxon>
        <taxon>Pezizomycotina</taxon>
        <taxon>Sordariomycetes</taxon>
        <taxon>Sordariomycetidae</taxon>
        <taxon>Sordariales</taxon>
        <taxon>Chaetomiaceae</taxon>
        <taxon>Mycothermus</taxon>
    </lineage>
</organism>
<dbReference type="InterPro" id="IPR028884">
    <property type="entry name" value="Trm82"/>
</dbReference>
<keyword evidence="5 6" id="KW-0539">Nucleus</keyword>
<dbReference type="PROSITE" id="PS50082">
    <property type="entry name" value="WD_REPEATS_2"/>
    <property type="match status" value="1"/>
</dbReference>
<name>A0ABR3VHE7_HUMIN</name>
<reference evidence="10 11" key="1">
    <citation type="journal article" date="2024" name="Commun. Biol.">
        <title>Comparative genomic analysis of thermophilic fungi reveals convergent evolutionary adaptations and gene losses.</title>
        <authorList>
            <person name="Steindorff A.S."/>
            <person name="Aguilar-Pontes M.V."/>
            <person name="Robinson A.J."/>
            <person name="Andreopoulos B."/>
            <person name="LaButti K."/>
            <person name="Kuo A."/>
            <person name="Mondo S."/>
            <person name="Riley R."/>
            <person name="Otillar R."/>
            <person name="Haridas S."/>
            <person name="Lipzen A."/>
            <person name="Grimwood J."/>
            <person name="Schmutz J."/>
            <person name="Clum A."/>
            <person name="Reid I.D."/>
            <person name="Moisan M.C."/>
            <person name="Butler G."/>
            <person name="Nguyen T.T.M."/>
            <person name="Dewar K."/>
            <person name="Conant G."/>
            <person name="Drula E."/>
            <person name="Henrissat B."/>
            <person name="Hansel C."/>
            <person name="Singer S."/>
            <person name="Hutchinson M.I."/>
            <person name="de Vries R.P."/>
            <person name="Natvig D.O."/>
            <person name="Powell A.J."/>
            <person name="Tsang A."/>
            <person name="Grigoriev I.V."/>
        </authorList>
    </citation>
    <scope>NUCLEOTIDE SEQUENCE [LARGE SCALE GENOMIC DNA]</scope>
    <source>
        <strain evidence="10 11">CBS 620.91</strain>
    </source>
</reference>
<evidence type="ECO:0000256" key="4">
    <source>
        <dbReference type="ARBA" id="ARBA00022737"/>
    </source>
</evidence>
<keyword evidence="4 6" id="KW-0677">Repeat</keyword>
<evidence type="ECO:0008006" key="12">
    <source>
        <dbReference type="Google" id="ProtNLM"/>
    </source>
</evidence>
<dbReference type="InterPro" id="IPR036322">
    <property type="entry name" value="WD40_repeat_dom_sf"/>
</dbReference>
<evidence type="ECO:0000256" key="2">
    <source>
        <dbReference type="ARBA" id="ARBA00022574"/>
    </source>
</evidence>
<sequence length="514" mass="56446">MVAFPYHLLKVCGGIVFAAQGSDIHSFNSRLEHVSTWKYPQQHAAESTGPAEEAQDSPAPEGPPAKRRKVEDGKDDAASNGQAKGKKAAQYDNPANERPFLQGLYATTDGRYLVAITGCDKTIWVFEHDGAGHLKELSRRAMPKRPCALTLTRDNRTILSADKFGDVYALPLIPTTTPDTSSPAPTTPAIPLSRSETPIILRPEANELTVHTKRNLRALENQKISLERKAAREAEQQEQNRPKFEHTLLLGHVSMLTAICVGVAPSSSNPSTMREYIITSDRDEHIRVSRGVPQTHVIEGFCLGHEDFVSRLCIAPGGKEELLIAGGGDDDLLVWDWRSGRLLARAPVLEHVKRVKGMEEVNKVAVTRVFATPKWWITGNGTVRTVVFVVVERVPALLLYELWHDNTLSHRCNIPLPGNPLDLDLLVDEDLVQGSTSCRLLVALDPTQKGSSATTESEDPGCTTSLMVMANTGDEWKPAPVENLPTSSSADIGEAELHKLLYTTEGLRKLTDFE</sequence>
<proteinExistence type="inferred from homology"/>
<dbReference type="HAMAP" id="MF_03056">
    <property type="entry name" value="TRM82"/>
    <property type="match status" value="1"/>
</dbReference>
<feature type="region of interest" description="Disordered" evidence="9">
    <location>
        <begin position="40"/>
        <end position="94"/>
    </location>
</feature>
<dbReference type="Proteomes" id="UP001583172">
    <property type="component" value="Unassembled WGS sequence"/>
</dbReference>
<dbReference type="InterPro" id="IPR001680">
    <property type="entry name" value="WD40_rpt"/>
</dbReference>
<evidence type="ECO:0000256" key="6">
    <source>
        <dbReference type="HAMAP-Rule" id="MF_03056"/>
    </source>
</evidence>
<dbReference type="InterPro" id="IPR015943">
    <property type="entry name" value="WD40/YVTN_repeat-like_dom_sf"/>
</dbReference>
<evidence type="ECO:0000256" key="5">
    <source>
        <dbReference type="ARBA" id="ARBA00023242"/>
    </source>
</evidence>
<gene>
    <name evidence="10" type="ORF">VTJ49DRAFT_7244</name>
</gene>
<evidence type="ECO:0000256" key="9">
    <source>
        <dbReference type="SAM" id="MobiDB-lite"/>
    </source>
</evidence>
<evidence type="ECO:0000256" key="8">
    <source>
        <dbReference type="SAM" id="Coils"/>
    </source>
</evidence>
<keyword evidence="2 6" id="KW-0853">WD repeat</keyword>
<keyword evidence="8" id="KW-0175">Coiled coil</keyword>
<feature type="repeat" description="WD" evidence="7">
    <location>
        <begin position="302"/>
        <end position="345"/>
    </location>
</feature>